<evidence type="ECO:0000256" key="3">
    <source>
        <dbReference type="ARBA" id="ARBA00023052"/>
    </source>
</evidence>
<keyword evidence="3 4" id="KW-0786">Thiamine pyrophosphate</keyword>
<dbReference type="InterPro" id="IPR045229">
    <property type="entry name" value="TPP_enz"/>
</dbReference>
<dbReference type="InterPro" id="IPR011766">
    <property type="entry name" value="TPP_enzyme_TPP-bd"/>
</dbReference>
<organism evidence="8 9">
    <name type="scientific">Albimonas donghaensis</name>
    <dbReference type="NCBI Taxonomy" id="356660"/>
    <lineage>
        <taxon>Bacteria</taxon>
        <taxon>Pseudomonadati</taxon>
        <taxon>Pseudomonadota</taxon>
        <taxon>Alphaproteobacteria</taxon>
        <taxon>Rhodobacterales</taxon>
        <taxon>Paracoccaceae</taxon>
        <taxon>Albimonas</taxon>
    </lineage>
</organism>
<dbReference type="PANTHER" id="PTHR18968">
    <property type="entry name" value="THIAMINE PYROPHOSPHATE ENZYMES"/>
    <property type="match status" value="1"/>
</dbReference>
<dbReference type="EMBL" id="FNMZ01000006">
    <property type="protein sequence ID" value="SDX51719.1"/>
    <property type="molecule type" value="Genomic_DNA"/>
</dbReference>
<dbReference type="Gene3D" id="3.40.50.1220">
    <property type="entry name" value="TPP-binding domain"/>
    <property type="match status" value="1"/>
</dbReference>
<keyword evidence="2" id="KW-0808">Transferase</keyword>
<feature type="domain" description="Thiamine pyrophosphate enzyme central" evidence="5">
    <location>
        <begin position="192"/>
        <end position="330"/>
    </location>
</feature>
<dbReference type="GO" id="GO:0005948">
    <property type="term" value="C:acetolactate synthase complex"/>
    <property type="evidence" value="ECO:0007669"/>
    <property type="project" value="TreeGrafter"/>
</dbReference>
<name>A0A1H3CDY7_9RHOB</name>
<evidence type="ECO:0000313" key="8">
    <source>
        <dbReference type="EMBL" id="SDX51719.1"/>
    </source>
</evidence>
<dbReference type="InterPro" id="IPR029035">
    <property type="entry name" value="DHS-like_NAD/FAD-binding_dom"/>
</dbReference>
<dbReference type="GO" id="GO:0050660">
    <property type="term" value="F:flavin adenine dinucleotide binding"/>
    <property type="evidence" value="ECO:0007669"/>
    <property type="project" value="TreeGrafter"/>
</dbReference>
<dbReference type="SUPFAM" id="SSF52518">
    <property type="entry name" value="Thiamin diphosphate-binding fold (THDP-binding)"/>
    <property type="match status" value="2"/>
</dbReference>
<proteinExistence type="inferred from homology"/>
<evidence type="ECO:0000256" key="1">
    <source>
        <dbReference type="ARBA" id="ARBA00007812"/>
    </source>
</evidence>
<dbReference type="GO" id="GO:0003984">
    <property type="term" value="F:acetolactate synthase activity"/>
    <property type="evidence" value="ECO:0007669"/>
    <property type="project" value="TreeGrafter"/>
</dbReference>
<evidence type="ECO:0000259" key="5">
    <source>
        <dbReference type="Pfam" id="PF00205"/>
    </source>
</evidence>
<gene>
    <name evidence="8" type="ORF">SAMN05444336_10650</name>
</gene>
<keyword evidence="9" id="KW-1185">Reference proteome</keyword>
<dbReference type="GO" id="GO:0000287">
    <property type="term" value="F:magnesium ion binding"/>
    <property type="evidence" value="ECO:0007669"/>
    <property type="project" value="InterPro"/>
</dbReference>
<evidence type="ECO:0000259" key="6">
    <source>
        <dbReference type="Pfam" id="PF02775"/>
    </source>
</evidence>
<dbReference type="RefSeq" id="WP_245710597.1">
    <property type="nucleotide sequence ID" value="NZ_FNMZ01000006.1"/>
</dbReference>
<dbReference type="Proteomes" id="UP000199118">
    <property type="component" value="Unassembled WGS sequence"/>
</dbReference>
<dbReference type="SUPFAM" id="SSF52467">
    <property type="entry name" value="DHS-like NAD/FAD-binding domain"/>
    <property type="match status" value="1"/>
</dbReference>
<dbReference type="PANTHER" id="PTHR18968:SF120">
    <property type="entry name" value="ACETOLACTATE SYNTHASE LARGE SUBUNIT"/>
    <property type="match status" value="1"/>
</dbReference>
<dbReference type="STRING" id="356660.SAMN05444336_10650"/>
<dbReference type="InterPro" id="IPR029061">
    <property type="entry name" value="THDP-binding"/>
</dbReference>
<dbReference type="AlphaFoldDB" id="A0A1H3CDY7"/>
<dbReference type="GO" id="GO:0030976">
    <property type="term" value="F:thiamine pyrophosphate binding"/>
    <property type="evidence" value="ECO:0007669"/>
    <property type="project" value="InterPro"/>
</dbReference>
<dbReference type="FunFam" id="3.40.50.970:FF:000007">
    <property type="entry name" value="Acetolactate synthase"/>
    <property type="match status" value="1"/>
</dbReference>
<dbReference type="PROSITE" id="PS00187">
    <property type="entry name" value="TPP_ENZYMES"/>
    <property type="match status" value="1"/>
</dbReference>
<dbReference type="InterPro" id="IPR012001">
    <property type="entry name" value="Thiamin_PyroP_enz_TPP-bd_dom"/>
</dbReference>
<dbReference type="Pfam" id="PF02775">
    <property type="entry name" value="TPP_enzyme_C"/>
    <property type="match status" value="1"/>
</dbReference>
<sequence length="560" mass="58004">MTEPGGMRAADLLARCLEAQGFDRMFCVPGESYLSFLDALEDSTIQTVVCRHEGGAGLMAAADAKLTGRPGLCAASRGPGATNISIAVHLAEQDGVPLVVLLGQVAKWERGRGAFQEVDYTQMFGGMAKFVREVNDPSQLPEVVARAVQAACSPTPGPAIIVLPEDMLEEFTSAPVVPAMPIPRAGVASADIDRAMAMLARAERPLIIAGHGVGSEEGRAALSRAAEAHGIPVALTFKNQHLFDNASPLYAGHLGFKLPPAVIEPLKKADLVIAVGTRLADTPTQGWSFPRAPVPEQPLIHVHADAGVIGQVIAAEMGLAADPVAFLQGLAERNAELPAGRADWAAGINANARAMRDKAPEARPDGLDFGHMIRALAAKAPKDAILTMDAGNFSGWVHSEWPWDGTTQALGAAGGAMGLGVPAAIAASLRFPGRKVLGFCGDGGVLMTGSELATAAAEGATPIIVISDNGYYGTIRLHQEKAFPGRIAGTRLKNPDFAAWGRAFGALGLTVTTPEEAAEAVDAALAHDGPVVIHAKSSVEAISPFATISGIRAAATRAAE</sequence>
<dbReference type="CDD" id="cd00568">
    <property type="entry name" value="TPP_enzymes"/>
    <property type="match status" value="1"/>
</dbReference>
<dbReference type="GO" id="GO:0009099">
    <property type="term" value="P:L-valine biosynthetic process"/>
    <property type="evidence" value="ECO:0007669"/>
    <property type="project" value="TreeGrafter"/>
</dbReference>
<evidence type="ECO:0000256" key="4">
    <source>
        <dbReference type="RuleBase" id="RU362132"/>
    </source>
</evidence>
<protein>
    <submittedName>
        <fullName evidence="8">Acetolactate synthase-1/2/3 large subunit</fullName>
    </submittedName>
</protein>
<dbReference type="Pfam" id="PF00205">
    <property type="entry name" value="TPP_enzyme_M"/>
    <property type="match status" value="1"/>
</dbReference>
<evidence type="ECO:0000256" key="2">
    <source>
        <dbReference type="ARBA" id="ARBA00022679"/>
    </source>
</evidence>
<feature type="domain" description="Thiamine pyrophosphate enzyme N-terminal TPP-binding" evidence="7">
    <location>
        <begin position="7"/>
        <end position="123"/>
    </location>
</feature>
<evidence type="ECO:0000259" key="7">
    <source>
        <dbReference type="Pfam" id="PF02776"/>
    </source>
</evidence>
<dbReference type="NCBIfam" id="NF006052">
    <property type="entry name" value="PRK08199.1"/>
    <property type="match status" value="1"/>
</dbReference>
<dbReference type="InterPro" id="IPR000399">
    <property type="entry name" value="TPP-bd_CS"/>
</dbReference>
<evidence type="ECO:0000313" key="9">
    <source>
        <dbReference type="Proteomes" id="UP000199118"/>
    </source>
</evidence>
<dbReference type="Gene3D" id="3.40.50.970">
    <property type="match status" value="2"/>
</dbReference>
<dbReference type="InterPro" id="IPR012000">
    <property type="entry name" value="Thiamin_PyroP_enz_cen_dom"/>
</dbReference>
<dbReference type="GO" id="GO:0009097">
    <property type="term" value="P:isoleucine biosynthetic process"/>
    <property type="evidence" value="ECO:0007669"/>
    <property type="project" value="TreeGrafter"/>
</dbReference>
<accession>A0A1H3CDY7</accession>
<dbReference type="CDD" id="cd07035">
    <property type="entry name" value="TPP_PYR_POX_like"/>
    <property type="match status" value="1"/>
</dbReference>
<feature type="domain" description="Thiamine pyrophosphate enzyme TPP-binding" evidence="6">
    <location>
        <begin position="389"/>
        <end position="534"/>
    </location>
</feature>
<comment type="similarity">
    <text evidence="1 4">Belongs to the TPP enzyme family.</text>
</comment>
<reference evidence="8 9" key="1">
    <citation type="submission" date="2016-10" db="EMBL/GenBank/DDBJ databases">
        <authorList>
            <person name="de Groot N.N."/>
        </authorList>
    </citation>
    <scope>NUCLEOTIDE SEQUENCE [LARGE SCALE GENOMIC DNA]</scope>
    <source>
        <strain evidence="8 9">DSM 17890</strain>
    </source>
</reference>
<dbReference type="Pfam" id="PF02776">
    <property type="entry name" value="TPP_enzyme_N"/>
    <property type="match status" value="1"/>
</dbReference>